<dbReference type="Gene3D" id="1.20.1280.50">
    <property type="match status" value="1"/>
</dbReference>
<dbReference type="Pfam" id="PF23622">
    <property type="entry name" value="LRR_At1g61320_AtMIF1"/>
    <property type="match status" value="1"/>
</dbReference>
<dbReference type="InterPro" id="IPR032675">
    <property type="entry name" value="LRR_dom_sf"/>
</dbReference>
<proteinExistence type="predicted"/>
<dbReference type="SUPFAM" id="SSF81383">
    <property type="entry name" value="F-box domain"/>
    <property type="match status" value="1"/>
</dbReference>
<evidence type="ECO:0000313" key="2">
    <source>
        <dbReference type="EMBL" id="EFH47270.1"/>
    </source>
</evidence>
<dbReference type="Pfam" id="PF00646">
    <property type="entry name" value="F-box"/>
    <property type="match status" value="1"/>
</dbReference>
<name>D7M7Z3_ARALL</name>
<dbReference type="Proteomes" id="UP000008694">
    <property type="component" value="Unassembled WGS sequence"/>
</dbReference>
<gene>
    <name evidence="2" type="ORF">ARALYDRAFT_908174</name>
</gene>
<dbReference type="EMBL" id="GL348718">
    <property type="protein sequence ID" value="EFH47270.1"/>
    <property type="molecule type" value="Genomic_DNA"/>
</dbReference>
<feature type="domain" description="F-box" evidence="1">
    <location>
        <begin position="11"/>
        <end position="47"/>
    </location>
</feature>
<dbReference type="InterPro" id="IPR053781">
    <property type="entry name" value="F-box_AtFBL13-like"/>
</dbReference>
<protein>
    <recommendedName>
        <fullName evidence="1">F-box domain-containing protein</fullName>
    </recommendedName>
</protein>
<dbReference type="CDD" id="cd22160">
    <property type="entry name" value="F-box_AtFBL13-like"/>
    <property type="match status" value="1"/>
</dbReference>
<dbReference type="InterPro" id="IPR036047">
    <property type="entry name" value="F-box-like_dom_sf"/>
</dbReference>
<dbReference type="Gramene" id="scaffold_600231.1">
    <property type="protein sequence ID" value="scaffold_600231.1"/>
    <property type="gene ID" value="scaffold_600231.1"/>
</dbReference>
<dbReference type="HOGENOM" id="CLU_010721_5_0_1"/>
<sequence length="415" mass="47039">MKLAGDSTDGVDFISSLPDAILHHIFSYITTKVAIRTSVLSKRWKHIWYETPSLSIVCYRVDPNSINKTLRSYSAPKITSFDVTMSNDVTAPEIDTWINLAVSRNAEDLSLKFRYNYRFPDTFFINSSLKQLSLNLGYSNLIPKCVVSWSSLRTLSLNRCKMSDGSFAKILSGCLLLESLTLNLCDRLYHLDLSKSLSLRRLEVYGDRWIEAPARIVAPHIHYLRLENYQRPSNLVDVSSLTEANLNLSYVLDYFTCEIVEAELLQFMVREILVKLQNVKKLTIGGIFLQILSLAELRGVTFPKFNIEALTVETRIDQSMIPGLARLLQNSPGLKRITVYIMKCNTIPTSSMLDDIGTDAKMKHVASFVKLVMGNTKTLEKLVLQFGDYLDATGIEELCQMVPTFFDNNVQNSKL</sequence>
<dbReference type="PANTHER" id="PTHR31900">
    <property type="entry name" value="F-BOX/RNI SUPERFAMILY PROTEIN-RELATED"/>
    <property type="match status" value="1"/>
</dbReference>
<dbReference type="PROSITE" id="PS50181">
    <property type="entry name" value="FBOX"/>
    <property type="match status" value="1"/>
</dbReference>
<dbReference type="InterPro" id="IPR001810">
    <property type="entry name" value="F-box_dom"/>
</dbReference>
<evidence type="ECO:0000313" key="3">
    <source>
        <dbReference type="Proteomes" id="UP000008694"/>
    </source>
</evidence>
<accession>D7M7Z3</accession>
<reference evidence="3" key="1">
    <citation type="journal article" date="2011" name="Nat. Genet.">
        <title>The Arabidopsis lyrata genome sequence and the basis of rapid genome size change.</title>
        <authorList>
            <person name="Hu T.T."/>
            <person name="Pattyn P."/>
            <person name="Bakker E.G."/>
            <person name="Cao J."/>
            <person name="Cheng J.-F."/>
            <person name="Clark R.M."/>
            <person name="Fahlgren N."/>
            <person name="Fawcett J.A."/>
            <person name="Grimwood J."/>
            <person name="Gundlach H."/>
            <person name="Haberer G."/>
            <person name="Hollister J.D."/>
            <person name="Ossowski S."/>
            <person name="Ottilar R.P."/>
            <person name="Salamov A.A."/>
            <person name="Schneeberger K."/>
            <person name="Spannagl M."/>
            <person name="Wang X."/>
            <person name="Yang L."/>
            <person name="Nasrallah M.E."/>
            <person name="Bergelson J."/>
            <person name="Carrington J.C."/>
            <person name="Gaut B.S."/>
            <person name="Schmutz J."/>
            <person name="Mayer K.F.X."/>
            <person name="Van de Peer Y."/>
            <person name="Grigoriev I.V."/>
            <person name="Nordborg M."/>
            <person name="Weigel D."/>
            <person name="Guo Y.-L."/>
        </authorList>
    </citation>
    <scope>NUCLEOTIDE SEQUENCE [LARGE SCALE GENOMIC DNA]</scope>
    <source>
        <strain evidence="3">cv. MN47</strain>
    </source>
</reference>
<dbReference type="PANTHER" id="PTHR31900:SF32">
    <property type="entry name" value="F-BOX_RNI_FBD-LIKE DOMAIN PROTEIN"/>
    <property type="match status" value="1"/>
</dbReference>
<dbReference type="InterPro" id="IPR050232">
    <property type="entry name" value="FBL13/AtMIF1-like"/>
</dbReference>
<evidence type="ECO:0000259" key="1">
    <source>
        <dbReference type="PROSITE" id="PS50181"/>
    </source>
</evidence>
<dbReference type="InterPro" id="IPR055357">
    <property type="entry name" value="LRR_At1g61320_AtMIF1"/>
</dbReference>
<dbReference type="GO" id="GO:0005777">
    <property type="term" value="C:peroxisome"/>
    <property type="evidence" value="ECO:0007669"/>
    <property type="project" value="EnsemblPlants"/>
</dbReference>
<dbReference type="Gene3D" id="3.80.10.10">
    <property type="entry name" value="Ribonuclease Inhibitor"/>
    <property type="match status" value="1"/>
</dbReference>
<dbReference type="SUPFAM" id="SSF52058">
    <property type="entry name" value="L domain-like"/>
    <property type="match status" value="1"/>
</dbReference>
<keyword evidence="3" id="KW-1185">Reference proteome</keyword>
<dbReference type="AlphaFoldDB" id="D7M7Z3"/>
<organism evidence="3">
    <name type="scientific">Arabidopsis lyrata subsp. lyrata</name>
    <name type="common">Lyre-leaved rock-cress</name>
    <dbReference type="NCBI Taxonomy" id="81972"/>
    <lineage>
        <taxon>Eukaryota</taxon>
        <taxon>Viridiplantae</taxon>
        <taxon>Streptophyta</taxon>
        <taxon>Embryophyta</taxon>
        <taxon>Tracheophyta</taxon>
        <taxon>Spermatophyta</taxon>
        <taxon>Magnoliopsida</taxon>
        <taxon>eudicotyledons</taxon>
        <taxon>Gunneridae</taxon>
        <taxon>Pentapetalae</taxon>
        <taxon>rosids</taxon>
        <taxon>malvids</taxon>
        <taxon>Brassicales</taxon>
        <taxon>Brassicaceae</taxon>
        <taxon>Camelineae</taxon>
        <taxon>Arabidopsis</taxon>
    </lineage>
</organism>
<dbReference type="STRING" id="81972.D7M7Z3"/>
<dbReference type="eggNOG" id="ENOG502QTMV">
    <property type="taxonomic scope" value="Eukaryota"/>
</dbReference>